<dbReference type="PhylomeDB" id="A7SR14"/>
<feature type="non-terminal residue" evidence="1">
    <location>
        <position position="227"/>
    </location>
</feature>
<dbReference type="SUPFAM" id="SSF52540">
    <property type="entry name" value="P-loop containing nucleoside triphosphate hydrolases"/>
    <property type="match status" value="1"/>
</dbReference>
<dbReference type="OMA" id="KADMECK"/>
<gene>
    <name evidence="1" type="ORF">NEMVEDRAFT_v1g128290</name>
</gene>
<dbReference type="HOGENOM" id="CLU_069233_1_0_1"/>
<organism evidence="1 2">
    <name type="scientific">Nematostella vectensis</name>
    <name type="common">Starlet sea anemone</name>
    <dbReference type="NCBI Taxonomy" id="45351"/>
    <lineage>
        <taxon>Eukaryota</taxon>
        <taxon>Metazoa</taxon>
        <taxon>Cnidaria</taxon>
        <taxon>Anthozoa</taxon>
        <taxon>Hexacorallia</taxon>
        <taxon>Actiniaria</taxon>
        <taxon>Edwardsiidae</taxon>
        <taxon>Nematostella</taxon>
    </lineage>
</organism>
<dbReference type="EMBL" id="DS469754">
    <property type="protein sequence ID" value="EDO33832.1"/>
    <property type="molecule type" value="Genomic_DNA"/>
</dbReference>
<dbReference type="Gene3D" id="3.40.50.300">
    <property type="entry name" value="P-loop containing nucleotide triphosphate hydrolases"/>
    <property type="match status" value="1"/>
</dbReference>
<accession>A7SR14</accession>
<dbReference type="eggNOG" id="ENOG502SGHE">
    <property type="taxonomic scope" value="Eukaryota"/>
</dbReference>
<keyword evidence="2" id="KW-1185">Reference proteome</keyword>
<dbReference type="Proteomes" id="UP000001593">
    <property type="component" value="Unassembled WGS sequence"/>
</dbReference>
<evidence type="ECO:0000313" key="1">
    <source>
        <dbReference type="EMBL" id="EDO33832.1"/>
    </source>
</evidence>
<dbReference type="AlphaFoldDB" id="A7SR14"/>
<dbReference type="InterPro" id="IPR006758">
    <property type="entry name" value="A32L"/>
</dbReference>
<proteinExistence type="predicted"/>
<evidence type="ECO:0000313" key="2">
    <source>
        <dbReference type="Proteomes" id="UP000001593"/>
    </source>
</evidence>
<dbReference type="InParanoid" id="A7SR14"/>
<dbReference type="Pfam" id="PF04665">
    <property type="entry name" value="Pox_A32"/>
    <property type="match status" value="1"/>
</dbReference>
<sequence>MEVKDLSWNDSTNKRFNNPLLPRSIRGLIVGKSGCGKTTLLLNLLLRPGWLDFNNLQMFGKSLFQPEYKILKKAFEEKLPKEAIIRLFDIQDEMSKNLAEKADMECKFFETAEDVPDPRDLNPQKKNLMIFDDLQLEKQNKCEAYYIRGRHSNVDCFYLAQNYFKLPRQTIRENANFICLFPQDLKNINHIYNDHVSTDMPKEEFKKLCKTVWEQPHGFVVIDLTSK</sequence>
<protein>
    <submittedName>
        <fullName evidence="1">Uncharacterized protein</fullName>
    </submittedName>
</protein>
<dbReference type="InterPro" id="IPR027417">
    <property type="entry name" value="P-loop_NTPase"/>
</dbReference>
<name>A7SR14_NEMVE</name>
<reference evidence="1 2" key="1">
    <citation type="journal article" date="2007" name="Science">
        <title>Sea anemone genome reveals ancestral eumetazoan gene repertoire and genomic organization.</title>
        <authorList>
            <person name="Putnam N.H."/>
            <person name="Srivastava M."/>
            <person name="Hellsten U."/>
            <person name="Dirks B."/>
            <person name="Chapman J."/>
            <person name="Salamov A."/>
            <person name="Terry A."/>
            <person name="Shapiro H."/>
            <person name="Lindquist E."/>
            <person name="Kapitonov V.V."/>
            <person name="Jurka J."/>
            <person name="Genikhovich G."/>
            <person name="Grigoriev I.V."/>
            <person name="Lucas S.M."/>
            <person name="Steele R.E."/>
            <person name="Finnerty J.R."/>
            <person name="Technau U."/>
            <person name="Martindale M.Q."/>
            <person name="Rokhsar D.S."/>
        </authorList>
    </citation>
    <scope>NUCLEOTIDE SEQUENCE [LARGE SCALE GENOMIC DNA]</scope>
    <source>
        <strain evidence="2">CH2 X CH6</strain>
    </source>
</reference>